<dbReference type="HOGENOM" id="CLU_047522_3_0_6"/>
<evidence type="ECO:0000256" key="2">
    <source>
        <dbReference type="ARBA" id="ARBA00023125"/>
    </source>
</evidence>
<dbReference type="KEGG" id="abo:ABO_0144"/>
<dbReference type="GO" id="GO:0005829">
    <property type="term" value="C:cytosol"/>
    <property type="evidence" value="ECO:0007669"/>
    <property type="project" value="TreeGrafter"/>
</dbReference>
<accession>Q0VTC8</accession>
<protein>
    <submittedName>
        <fullName evidence="5">Transcriptional regulator, AraC family</fullName>
    </submittedName>
</protein>
<feature type="domain" description="HTH araC/xylS-type" evidence="4">
    <location>
        <begin position="225"/>
        <end position="322"/>
    </location>
</feature>
<proteinExistence type="predicted"/>
<dbReference type="InterPro" id="IPR020449">
    <property type="entry name" value="Tscrpt_reg_AraC-type_HTH"/>
</dbReference>
<gene>
    <name evidence="5" type="ordered locus">ABO_0144</name>
</gene>
<evidence type="ECO:0000256" key="3">
    <source>
        <dbReference type="ARBA" id="ARBA00023163"/>
    </source>
</evidence>
<dbReference type="Pfam" id="PF12833">
    <property type="entry name" value="HTH_18"/>
    <property type="match status" value="1"/>
</dbReference>
<dbReference type="eggNOG" id="COG2207">
    <property type="taxonomic scope" value="Bacteria"/>
</dbReference>
<name>Q0VTC8_ALCBS</name>
<dbReference type="AlphaFoldDB" id="Q0VTC8"/>
<keyword evidence="1" id="KW-0805">Transcription regulation</keyword>
<dbReference type="GO" id="GO:0003700">
    <property type="term" value="F:DNA-binding transcription factor activity"/>
    <property type="evidence" value="ECO:0007669"/>
    <property type="project" value="InterPro"/>
</dbReference>
<dbReference type="Gene3D" id="1.10.10.60">
    <property type="entry name" value="Homeodomain-like"/>
    <property type="match status" value="1"/>
</dbReference>
<dbReference type="PRINTS" id="PR00032">
    <property type="entry name" value="HTHARAC"/>
</dbReference>
<dbReference type="EMBL" id="AM286690">
    <property type="protein sequence ID" value="CAL15592.1"/>
    <property type="molecule type" value="Genomic_DNA"/>
</dbReference>
<evidence type="ECO:0000313" key="6">
    <source>
        <dbReference type="Proteomes" id="UP000008871"/>
    </source>
</evidence>
<dbReference type="GO" id="GO:0000976">
    <property type="term" value="F:transcription cis-regulatory region binding"/>
    <property type="evidence" value="ECO:0007669"/>
    <property type="project" value="TreeGrafter"/>
</dbReference>
<evidence type="ECO:0000256" key="1">
    <source>
        <dbReference type="ARBA" id="ARBA00023015"/>
    </source>
</evidence>
<evidence type="ECO:0000259" key="4">
    <source>
        <dbReference type="PROSITE" id="PS01124"/>
    </source>
</evidence>
<dbReference type="PROSITE" id="PS01124">
    <property type="entry name" value="HTH_ARAC_FAMILY_2"/>
    <property type="match status" value="1"/>
</dbReference>
<dbReference type="Proteomes" id="UP000008871">
    <property type="component" value="Chromosome"/>
</dbReference>
<dbReference type="SUPFAM" id="SSF46689">
    <property type="entry name" value="Homeodomain-like"/>
    <property type="match status" value="1"/>
</dbReference>
<sequence>MCVDVAVQRGVDRDTLLARAELAPSRLDDPSGQVSLQETVQVFAAAAALTGDNGIGLAVGQRMPLTAHGNLGYLLMCAGTAREAIGLLERFWDLRGRSAALEVKVEGSGLFFELLPEVMLPATVRDLVLGSMLGSMASGMRFILPGLSLMPEIWLQGEPMASAQTLDDSVVLVRYRQARAGIWAADAVRWLDSPLPTANPEALSQALIQCERESVLLAPGDTLLRQVRELLVLDAEGYPTPEQLAEHLHLTARTLRRRLQERGLGFQSLLEEARRRDSCHLLAASDMEIQRISQLLGFADPANFTRAFKVSMGMTPSQWRERHA</sequence>
<dbReference type="PANTHER" id="PTHR47894">
    <property type="entry name" value="HTH-TYPE TRANSCRIPTIONAL REGULATOR GADX"/>
    <property type="match status" value="1"/>
</dbReference>
<evidence type="ECO:0000313" key="5">
    <source>
        <dbReference type="EMBL" id="CAL15592.1"/>
    </source>
</evidence>
<dbReference type="Pfam" id="PF12625">
    <property type="entry name" value="Arabinose_bd"/>
    <property type="match status" value="1"/>
</dbReference>
<organism evidence="5 6">
    <name type="scientific">Alcanivorax borkumensis (strain ATCC 700651 / DSM 11573 / NCIMB 13689 / SK2)</name>
    <dbReference type="NCBI Taxonomy" id="393595"/>
    <lineage>
        <taxon>Bacteria</taxon>
        <taxon>Pseudomonadati</taxon>
        <taxon>Pseudomonadota</taxon>
        <taxon>Gammaproteobacteria</taxon>
        <taxon>Oceanospirillales</taxon>
        <taxon>Alcanivoracaceae</taxon>
        <taxon>Alcanivorax</taxon>
    </lineage>
</organism>
<dbReference type="PANTHER" id="PTHR47894:SF1">
    <property type="entry name" value="HTH-TYPE TRANSCRIPTIONAL REGULATOR VQSM"/>
    <property type="match status" value="1"/>
</dbReference>
<keyword evidence="2" id="KW-0238">DNA-binding</keyword>
<keyword evidence="6" id="KW-1185">Reference proteome</keyword>
<reference evidence="5 6" key="1">
    <citation type="journal article" date="2006" name="Nat. Biotechnol.">
        <title>Genome sequence of the ubiquitous hydrocarbon-degrading marine bacterium Alcanivorax borkumensis.</title>
        <authorList>
            <person name="Schneiker S."/>
            <person name="Martins dos Santos V.A.P."/>
            <person name="Bartels D."/>
            <person name="Bekel T."/>
            <person name="Brecht M."/>
            <person name="Buhrmester J."/>
            <person name="Chernikova T.N."/>
            <person name="Denaro R."/>
            <person name="Ferrer M."/>
            <person name="Gertler C."/>
            <person name="Goesmann A."/>
            <person name="Golyshina O.V."/>
            <person name="Kaminski F."/>
            <person name="Khachane A.N."/>
            <person name="Lang S."/>
            <person name="Linke B."/>
            <person name="McHardy A.C."/>
            <person name="Meyer F."/>
            <person name="Nechitaylo T."/>
            <person name="Puehler A."/>
            <person name="Regenhardt D."/>
            <person name="Rupp O."/>
            <person name="Sabirova J.S."/>
            <person name="Selbitschka W."/>
            <person name="Yakimov M.M."/>
            <person name="Timmis K.N."/>
            <person name="Vorhoelter F.-J."/>
            <person name="Weidner S."/>
            <person name="Kaiser O."/>
            <person name="Golyshin P.N."/>
        </authorList>
    </citation>
    <scope>NUCLEOTIDE SEQUENCE [LARGE SCALE GENOMIC DNA]</scope>
    <source>
        <strain evidence="6">ATCC 700651 / DSM 11573 / NCIMB 13689 / SK2</strain>
    </source>
</reference>
<keyword evidence="3" id="KW-0804">Transcription</keyword>
<dbReference type="InterPro" id="IPR032687">
    <property type="entry name" value="AraC-type_N"/>
</dbReference>
<dbReference type="InterPro" id="IPR018060">
    <property type="entry name" value="HTH_AraC"/>
</dbReference>
<dbReference type="InterPro" id="IPR009057">
    <property type="entry name" value="Homeodomain-like_sf"/>
</dbReference>
<dbReference type="SMART" id="SM00342">
    <property type="entry name" value="HTH_ARAC"/>
    <property type="match status" value="1"/>
</dbReference>